<dbReference type="OrthoDB" id="10542227at2759"/>
<sequence>MNLSQTSDSSTIEDPTMNRQTTKDDEGQPISNSRSPSGSVLSSPRSVAKESRGMKRRHSTETVLEEEALNLEAKRPKLDL</sequence>
<feature type="compositionally biased region" description="Low complexity" evidence="1">
    <location>
        <begin position="31"/>
        <end position="46"/>
    </location>
</feature>
<name>A0A9W4UJB2_9PLEO</name>
<evidence type="ECO:0000313" key="2">
    <source>
        <dbReference type="EMBL" id="CAI6337000.1"/>
    </source>
</evidence>
<gene>
    <name evidence="2" type="ORF">PDIGIT_LOCUS10107</name>
</gene>
<reference evidence="2" key="1">
    <citation type="submission" date="2023-01" db="EMBL/GenBank/DDBJ databases">
        <authorList>
            <person name="Van Ghelder C."/>
            <person name="Rancurel C."/>
        </authorList>
    </citation>
    <scope>NUCLEOTIDE SEQUENCE</scope>
    <source>
        <strain evidence="2">CNCM I-4278</strain>
    </source>
</reference>
<dbReference type="AlphaFoldDB" id="A0A9W4UJB2"/>
<proteinExistence type="predicted"/>
<protein>
    <submittedName>
        <fullName evidence="2">Uncharacterized protein</fullName>
    </submittedName>
</protein>
<organism evidence="2 3">
    <name type="scientific">Periconia digitata</name>
    <dbReference type="NCBI Taxonomy" id="1303443"/>
    <lineage>
        <taxon>Eukaryota</taxon>
        <taxon>Fungi</taxon>
        <taxon>Dikarya</taxon>
        <taxon>Ascomycota</taxon>
        <taxon>Pezizomycotina</taxon>
        <taxon>Dothideomycetes</taxon>
        <taxon>Pleosporomycetidae</taxon>
        <taxon>Pleosporales</taxon>
        <taxon>Massarineae</taxon>
        <taxon>Periconiaceae</taxon>
        <taxon>Periconia</taxon>
    </lineage>
</organism>
<dbReference type="EMBL" id="CAOQHR010000007">
    <property type="protein sequence ID" value="CAI6337000.1"/>
    <property type="molecule type" value="Genomic_DNA"/>
</dbReference>
<keyword evidence="3" id="KW-1185">Reference proteome</keyword>
<comment type="caution">
    <text evidence="2">The sequence shown here is derived from an EMBL/GenBank/DDBJ whole genome shotgun (WGS) entry which is preliminary data.</text>
</comment>
<dbReference type="Proteomes" id="UP001152607">
    <property type="component" value="Unassembled WGS sequence"/>
</dbReference>
<evidence type="ECO:0000313" key="3">
    <source>
        <dbReference type="Proteomes" id="UP001152607"/>
    </source>
</evidence>
<feature type="region of interest" description="Disordered" evidence="1">
    <location>
        <begin position="1"/>
        <end position="63"/>
    </location>
</feature>
<feature type="compositionally biased region" description="Polar residues" evidence="1">
    <location>
        <begin position="1"/>
        <end position="20"/>
    </location>
</feature>
<evidence type="ECO:0000256" key="1">
    <source>
        <dbReference type="SAM" id="MobiDB-lite"/>
    </source>
</evidence>
<accession>A0A9W4UJB2</accession>